<proteinExistence type="predicted"/>
<dbReference type="SUPFAM" id="SSF89372">
    <property type="entry name" value="Fucose-specific lectin"/>
    <property type="match status" value="1"/>
</dbReference>
<accession>A0A8J8ML12</accession>
<evidence type="ECO:0000313" key="1">
    <source>
        <dbReference type="EMBL" id="QUI23461.1"/>
    </source>
</evidence>
<sequence length="488" mass="57129">MKLDNPYSQIFINNRSGEKWRFYIFDKKLFYRIIQEDGTDNKKVELMDNVKNFDITVDSQDNLHVVYSCYNGEFCYLKYSSNVWSKSTFYEANGKFEIDFINILTHHDTIHIFYTYKNNKNNRYYKLYHIYTLDNQWTYTSLAQIPLSKEAKPYFVDHDVNGGILLVFRARFQKLDKVYFKTYKTQHAKWSTSTELKLTKRNTLIKNFLIDSKGNYHFIYHDNTHVCYVSHLPNDVCSISDAMTFNYLKDLGNNVTVAYQLFEADHKLWMSSMDGHELHYFTSDNWGKDWDEIKEKGVHDLCQTKFINTLHGNVGMTKPIMTLCSSSDEGTCLLGLNDVGIREKLSNMVNKQTDDSAVKDKVKGESTLKEKDNITDDSTPIKDIQKTTDDSKSIKDINETVHKPMPVLDNDMIIDETMPINEKDKITDESDYLNDEDMVGNTSKDTLFDVLDDTPIEEEPEKESEEVPKQVSKKESILQRIIRFFRNF</sequence>
<dbReference type="EMBL" id="CP058649">
    <property type="protein sequence ID" value="QUI23461.1"/>
    <property type="molecule type" value="Genomic_DNA"/>
</dbReference>
<dbReference type="Proteomes" id="UP000683246">
    <property type="component" value="Chromosome"/>
</dbReference>
<dbReference type="AlphaFoldDB" id="A0A8J8ML12"/>
<protein>
    <submittedName>
        <fullName evidence="1">Uncharacterized protein</fullName>
    </submittedName>
</protein>
<reference evidence="1" key="1">
    <citation type="submission" date="2020-07" db="EMBL/GenBank/DDBJ databases">
        <title>Vallitalea pronyensis genome.</title>
        <authorList>
            <person name="Postec A."/>
        </authorList>
    </citation>
    <scope>NUCLEOTIDE SEQUENCE</scope>
    <source>
        <strain evidence="1">FatNI3</strain>
    </source>
</reference>
<dbReference type="Gene3D" id="2.120.10.70">
    <property type="entry name" value="Fucose-specific lectin"/>
    <property type="match status" value="1"/>
</dbReference>
<gene>
    <name evidence="1" type="ORF">HZI73_14725</name>
</gene>
<name>A0A8J8ML12_9FIRM</name>
<keyword evidence="2" id="KW-1185">Reference proteome</keyword>
<evidence type="ECO:0000313" key="2">
    <source>
        <dbReference type="Proteomes" id="UP000683246"/>
    </source>
</evidence>
<dbReference type="RefSeq" id="WP_212694145.1">
    <property type="nucleotide sequence ID" value="NZ_CP058649.1"/>
</dbReference>
<organism evidence="1 2">
    <name type="scientific">Vallitalea pronyensis</name>
    <dbReference type="NCBI Taxonomy" id="1348613"/>
    <lineage>
        <taxon>Bacteria</taxon>
        <taxon>Bacillati</taxon>
        <taxon>Bacillota</taxon>
        <taxon>Clostridia</taxon>
        <taxon>Lachnospirales</taxon>
        <taxon>Vallitaleaceae</taxon>
        <taxon>Vallitalea</taxon>
    </lineage>
</organism>
<dbReference type="KEGG" id="vpy:HZI73_14725"/>